<evidence type="ECO:0000313" key="1">
    <source>
        <dbReference type="EMBL" id="CAF0815559.1"/>
    </source>
</evidence>
<name>A0A813TPL9_9BILA</name>
<keyword evidence="2" id="KW-1185">Reference proteome</keyword>
<dbReference type="AlphaFoldDB" id="A0A813TPL9"/>
<accession>A0A813TPL9</accession>
<proteinExistence type="predicted"/>
<protein>
    <submittedName>
        <fullName evidence="1">Uncharacterized protein</fullName>
    </submittedName>
</protein>
<organism evidence="1 2">
    <name type="scientific">Rotaria sordida</name>
    <dbReference type="NCBI Taxonomy" id="392033"/>
    <lineage>
        <taxon>Eukaryota</taxon>
        <taxon>Metazoa</taxon>
        <taxon>Spiralia</taxon>
        <taxon>Gnathifera</taxon>
        <taxon>Rotifera</taxon>
        <taxon>Eurotatoria</taxon>
        <taxon>Bdelloidea</taxon>
        <taxon>Philodinida</taxon>
        <taxon>Philodinidae</taxon>
        <taxon>Rotaria</taxon>
    </lineage>
</organism>
<comment type="caution">
    <text evidence="1">The sequence shown here is derived from an EMBL/GenBank/DDBJ whole genome shotgun (WGS) entry which is preliminary data.</text>
</comment>
<dbReference type="SUPFAM" id="SSF48452">
    <property type="entry name" value="TPR-like"/>
    <property type="match status" value="1"/>
</dbReference>
<gene>
    <name evidence="1" type="ORF">JXQ802_LOCUS4934</name>
</gene>
<dbReference type="EMBL" id="CAJNOL010000071">
    <property type="protein sequence ID" value="CAF0815559.1"/>
    <property type="molecule type" value="Genomic_DNA"/>
</dbReference>
<reference evidence="1" key="1">
    <citation type="submission" date="2021-02" db="EMBL/GenBank/DDBJ databases">
        <authorList>
            <person name="Nowell W R."/>
        </authorList>
    </citation>
    <scope>NUCLEOTIDE SEQUENCE</scope>
</reference>
<dbReference type="Proteomes" id="UP000663870">
    <property type="component" value="Unassembled WGS sequence"/>
</dbReference>
<sequence length="571" mass="66588">MGGCATRPRAVVRPSVVRFIPEESSISTDRKNLESYYLFWLDSTVRSPEFIETQDELRAIINYMKIFESNEECEKEFKKIKNGKIFLIVNCVQGLLLLPNIHDHQKLHSIYMYHNHDNVDMNQATNQYNKIRGIYDSLSTVKRYLEDDIKMHTDLDDPMIIDIATDNNNLEYRERFILFLKIVNVNAKDIYDSRIRKRLIETYKKYYENNDSEVSFIEEFSISYKPEKATLWYIRGSCLHRLLSRAFIEQDMNVLVDMYSFIVDINQNIKNQSINQSSTLRVYRGQFISNETLSLLKNNINQIITMQCFFCAQTSRDEILNVLQSIEPIDKTTKRILFEIDALQDYIFVDNNQTSTSKTILFVLGAVFKIIDVTDTTVILSQCTTILNGNYDLVNESPLIIRGILTYLQNGTIEAIEYFKKLLVDESETDLATKSSIYGQLGYLEKQLGNYNAATSMYEKAMHNGIMQFSVYLFYLDQAAQYYANVLNNWEKAKSLWIQKLNIQNTFLSEEDKIQTYENLARATFETKQYAKTVEYTLAAIENLPSDHPHISFLQQQLECAKKKLSEHTTH</sequence>
<dbReference type="InterPro" id="IPR011990">
    <property type="entry name" value="TPR-like_helical_dom_sf"/>
</dbReference>
<evidence type="ECO:0000313" key="2">
    <source>
        <dbReference type="Proteomes" id="UP000663870"/>
    </source>
</evidence>
<dbReference type="Gene3D" id="1.25.40.10">
    <property type="entry name" value="Tetratricopeptide repeat domain"/>
    <property type="match status" value="1"/>
</dbReference>